<dbReference type="Pfam" id="PF06397">
    <property type="entry name" value="Desulfoferrod_N"/>
    <property type="match status" value="1"/>
</dbReference>
<dbReference type="KEGG" id="mou:OU421_00685"/>
<evidence type="ECO:0000313" key="7">
    <source>
        <dbReference type="Proteomes" id="UP001163096"/>
    </source>
</evidence>
<dbReference type="GO" id="GO:0005506">
    <property type="term" value="F:iron ion binding"/>
    <property type="evidence" value="ECO:0007669"/>
    <property type="project" value="InterPro"/>
</dbReference>
<organism evidence="6 7">
    <name type="scientific">Methanogenium organophilum</name>
    <dbReference type="NCBI Taxonomy" id="2199"/>
    <lineage>
        <taxon>Archaea</taxon>
        <taxon>Methanobacteriati</taxon>
        <taxon>Methanobacteriota</taxon>
        <taxon>Stenosarchaea group</taxon>
        <taxon>Methanomicrobia</taxon>
        <taxon>Methanomicrobiales</taxon>
        <taxon>Methanomicrobiaceae</taxon>
        <taxon>Methanogenium</taxon>
    </lineage>
</organism>
<dbReference type="Gene3D" id="2.20.28.100">
    <property type="entry name" value="Desulphoferrodoxin, N-terminal domain"/>
    <property type="match status" value="1"/>
</dbReference>
<feature type="domain" description="Desulfoferrodoxin N-terminal" evidence="5">
    <location>
        <begin position="2"/>
        <end position="35"/>
    </location>
</feature>
<gene>
    <name evidence="6" type="ORF">OU421_00685</name>
</gene>
<keyword evidence="2" id="KW-0479">Metal-binding</keyword>
<dbReference type="SUPFAM" id="SSF57802">
    <property type="entry name" value="Rubredoxin-like"/>
    <property type="match status" value="1"/>
</dbReference>
<dbReference type="InterPro" id="IPR004462">
    <property type="entry name" value="Desulfoferrodoxin_N"/>
</dbReference>
<dbReference type="Proteomes" id="UP001163096">
    <property type="component" value="Chromosome"/>
</dbReference>
<evidence type="ECO:0000256" key="3">
    <source>
        <dbReference type="ARBA" id="ARBA00022982"/>
    </source>
</evidence>
<name>A0A9X9S4Q0_METOG</name>
<dbReference type="AlphaFoldDB" id="A0A9X9S4Q0"/>
<evidence type="ECO:0000256" key="1">
    <source>
        <dbReference type="ARBA" id="ARBA00022448"/>
    </source>
</evidence>
<protein>
    <recommendedName>
        <fullName evidence="5">Desulfoferrodoxin N-terminal domain-containing protein</fullName>
    </recommendedName>
</protein>
<reference evidence="6" key="1">
    <citation type="submission" date="2022-11" db="EMBL/GenBank/DDBJ databases">
        <title>Complete genome sequence of Methanogenium organophilum DSM 3596.</title>
        <authorList>
            <person name="Chen S.-C."/>
            <person name="Lai S.-J."/>
            <person name="You Y.-T."/>
        </authorList>
    </citation>
    <scope>NUCLEOTIDE SEQUENCE</scope>
    <source>
        <strain evidence="6">DSM 3596</strain>
    </source>
</reference>
<dbReference type="InterPro" id="IPR038094">
    <property type="entry name" value="Desulfoferrodoxin_N_sf"/>
</dbReference>
<proteinExistence type="predicted"/>
<dbReference type="GeneID" id="76833573"/>
<keyword evidence="7" id="KW-1185">Reference proteome</keyword>
<dbReference type="RefSeq" id="WP_268186653.1">
    <property type="nucleotide sequence ID" value="NZ_CP113361.1"/>
</dbReference>
<accession>A0A9X9S4Q0</accession>
<evidence type="ECO:0000256" key="4">
    <source>
        <dbReference type="ARBA" id="ARBA00023004"/>
    </source>
</evidence>
<evidence type="ECO:0000313" key="6">
    <source>
        <dbReference type="EMBL" id="WAI01423.1"/>
    </source>
</evidence>
<sequence>MTNVGEKYTCENCGGVVLVIEPGLPLYCCGHLMKRINEDGTVEASKEIPVISEVDLY</sequence>
<evidence type="ECO:0000256" key="2">
    <source>
        <dbReference type="ARBA" id="ARBA00022723"/>
    </source>
</evidence>
<keyword evidence="3" id="KW-0249">Electron transport</keyword>
<evidence type="ECO:0000259" key="5">
    <source>
        <dbReference type="Pfam" id="PF06397"/>
    </source>
</evidence>
<dbReference type="EMBL" id="CP113361">
    <property type="protein sequence ID" value="WAI01423.1"/>
    <property type="molecule type" value="Genomic_DNA"/>
</dbReference>
<keyword evidence="4" id="KW-0408">Iron</keyword>
<keyword evidence="1" id="KW-0813">Transport</keyword>